<dbReference type="Proteomes" id="UP000594638">
    <property type="component" value="Unassembled WGS sequence"/>
</dbReference>
<comment type="caution">
    <text evidence="2">The sequence shown here is derived from an EMBL/GenBank/DDBJ whole genome shotgun (WGS) entry which is preliminary data.</text>
</comment>
<dbReference type="AlphaFoldDB" id="A0A8S0SBZ5"/>
<evidence type="ECO:0000256" key="1">
    <source>
        <dbReference type="SAM" id="MobiDB-lite"/>
    </source>
</evidence>
<feature type="compositionally biased region" description="Low complexity" evidence="1">
    <location>
        <begin position="113"/>
        <end position="129"/>
    </location>
</feature>
<gene>
    <name evidence="2" type="ORF">OLEA9_A082678</name>
</gene>
<accession>A0A8S0SBZ5</accession>
<sequence>MHQMNEKHEAVVALLAKIIASQEKRVEGSNSGSNFDGRVLSVKSGKEDRLGGVEDVISSYEGDDLAEQKIPTLLLDATMSLIIGDIVAPKQALGSYELVRYAESHKAECVDTSSPSSVPESDPSKSASR</sequence>
<reference evidence="2 3" key="1">
    <citation type="submission" date="2019-12" db="EMBL/GenBank/DDBJ databases">
        <authorList>
            <person name="Alioto T."/>
            <person name="Alioto T."/>
            <person name="Gomez Garrido J."/>
        </authorList>
    </citation>
    <scope>NUCLEOTIDE SEQUENCE [LARGE SCALE GENOMIC DNA]</scope>
</reference>
<feature type="region of interest" description="Disordered" evidence="1">
    <location>
        <begin position="107"/>
        <end position="129"/>
    </location>
</feature>
<protein>
    <submittedName>
        <fullName evidence="2">Uncharacterized protein</fullName>
    </submittedName>
</protein>
<evidence type="ECO:0000313" key="3">
    <source>
        <dbReference type="Proteomes" id="UP000594638"/>
    </source>
</evidence>
<dbReference type="EMBL" id="CACTIH010004156">
    <property type="protein sequence ID" value="CAA2989823.1"/>
    <property type="molecule type" value="Genomic_DNA"/>
</dbReference>
<keyword evidence="3" id="KW-1185">Reference proteome</keyword>
<evidence type="ECO:0000313" key="2">
    <source>
        <dbReference type="EMBL" id="CAA2989823.1"/>
    </source>
</evidence>
<proteinExistence type="predicted"/>
<organism evidence="2 3">
    <name type="scientific">Olea europaea subsp. europaea</name>
    <dbReference type="NCBI Taxonomy" id="158383"/>
    <lineage>
        <taxon>Eukaryota</taxon>
        <taxon>Viridiplantae</taxon>
        <taxon>Streptophyta</taxon>
        <taxon>Embryophyta</taxon>
        <taxon>Tracheophyta</taxon>
        <taxon>Spermatophyta</taxon>
        <taxon>Magnoliopsida</taxon>
        <taxon>eudicotyledons</taxon>
        <taxon>Gunneridae</taxon>
        <taxon>Pentapetalae</taxon>
        <taxon>asterids</taxon>
        <taxon>lamiids</taxon>
        <taxon>Lamiales</taxon>
        <taxon>Oleaceae</taxon>
        <taxon>Oleeae</taxon>
        <taxon>Olea</taxon>
    </lineage>
</organism>
<name>A0A8S0SBZ5_OLEEU</name>
<dbReference type="Gramene" id="OE9A082678T1">
    <property type="protein sequence ID" value="OE9A082678C1"/>
    <property type="gene ID" value="OE9A082678"/>
</dbReference>